<organism evidence="3 4">
    <name type="scientific">Domibacillus mangrovi</name>
    <dbReference type="NCBI Taxonomy" id="1714354"/>
    <lineage>
        <taxon>Bacteria</taxon>
        <taxon>Bacillati</taxon>
        <taxon>Bacillota</taxon>
        <taxon>Bacilli</taxon>
        <taxon>Bacillales</taxon>
        <taxon>Bacillaceae</taxon>
        <taxon>Domibacillus</taxon>
    </lineage>
</organism>
<dbReference type="Pfam" id="PF05709">
    <property type="entry name" value="Sipho_tail"/>
    <property type="match status" value="1"/>
</dbReference>
<dbReference type="Gene3D" id="2.40.30.200">
    <property type="match status" value="1"/>
</dbReference>
<comment type="caution">
    <text evidence="3">The sequence shown here is derived from an EMBL/GenBank/DDBJ whole genome shotgun (WGS) entry which is preliminary data.</text>
</comment>
<evidence type="ECO:0000259" key="1">
    <source>
        <dbReference type="Pfam" id="PF05709"/>
    </source>
</evidence>
<feature type="domain" description="Phage tail-like C-terminal" evidence="2">
    <location>
        <begin position="168"/>
        <end position="266"/>
    </location>
</feature>
<evidence type="ECO:0000313" key="4">
    <source>
        <dbReference type="Proteomes" id="UP000186524"/>
    </source>
</evidence>
<evidence type="ECO:0000259" key="2">
    <source>
        <dbReference type="Pfam" id="PF20753"/>
    </source>
</evidence>
<feature type="domain" description="Siphovirus-type tail component RIFT-related" evidence="1">
    <location>
        <begin position="30"/>
        <end position="127"/>
    </location>
</feature>
<dbReference type="EMBL" id="MRWQ01000005">
    <property type="protein sequence ID" value="OKL36988.1"/>
    <property type="molecule type" value="Genomic_DNA"/>
</dbReference>
<evidence type="ECO:0008006" key="5">
    <source>
        <dbReference type="Google" id="ProtNLM"/>
    </source>
</evidence>
<evidence type="ECO:0000313" key="3">
    <source>
        <dbReference type="EMBL" id="OKL36988.1"/>
    </source>
</evidence>
<name>A0A1Q5P450_9BACI</name>
<dbReference type="Proteomes" id="UP000186524">
    <property type="component" value="Unassembled WGS sequence"/>
</dbReference>
<keyword evidence="4" id="KW-1185">Reference proteome</keyword>
<dbReference type="OrthoDB" id="2194642at2"/>
<dbReference type="InterPro" id="IPR048276">
    <property type="entry name" value="Phage_tail-like_C"/>
</dbReference>
<dbReference type="STRING" id="1714354.BLL40_05195"/>
<sequence>MWNSPYNLIIERQNGERYDLYDKGIVTKLFQIESPSPRHVREELDGMDGFLEGETLYEGRSMRGEFFMVAKDTFDRARNEIFRLFSSREAFFITKMSEPYKRWSVKTDSPYVINQRAVMGDFSIEFTSASPFAQSPGTTLNWPEMEHYYGIGEGKIDAFDPPIQYEFNTSSFFVFNDSDETVDPRSMELRIKLQGTLNNPIIKNVTTNDEWQWSGSASAEEVILLDGIQSLKNGQSIFNNTNKKLISLAPGWNEFSITGAADFLISFDFRFYYL</sequence>
<gene>
    <name evidence="3" type="ORF">BLL40_05195</name>
</gene>
<accession>A0A1Q5P450</accession>
<proteinExistence type="predicted"/>
<reference evidence="3 4" key="1">
    <citation type="submission" date="2016-12" db="EMBL/GenBank/DDBJ databases">
        <title>Domibacillus sp. SAOS 44 whole genome sequencing.</title>
        <authorList>
            <person name="Verma A."/>
            <person name="Krishnamurthi S."/>
        </authorList>
    </citation>
    <scope>NUCLEOTIDE SEQUENCE [LARGE SCALE GENOMIC DNA]</scope>
    <source>
        <strain evidence="3 4">SAOS 44</strain>
    </source>
</reference>
<protein>
    <recommendedName>
        <fullName evidence="5">Phage tail protein</fullName>
    </recommendedName>
</protein>
<dbReference type="RefSeq" id="WP_073710869.1">
    <property type="nucleotide sequence ID" value="NZ_MRWQ01000005.1"/>
</dbReference>
<dbReference type="Pfam" id="PF20753">
    <property type="entry name" value="DUF6558_C"/>
    <property type="match status" value="1"/>
</dbReference>
<dbReference type="InterPro" id="IPR008841">
    <property type="entry name" value="Siphovirus-type_tail_N"/>
</dbReference>
<dbReference type="AlphaFoldDB" id="A0A1Q5P450"/>